<dbReference type="PANTHER" id="PTHR42684:SF17">
    <property type="entry name" value="ADENOSYLMETHIONINE-8-AMINO-7-OXONONANOATE AMINOTRANSFERASE"/>
    <property type="match status" value="1"/>
</dbReference>
<dbReference type="Proteomes" id="UP000033452">
    <property type="component" value="Unassembled WGS sequence"/>
</dbReference>
<protein>
    <recommendedName>
        <fullName evidence="9">Adenosylmethionine-8-amino-7-oxononanoate aminotransferase</fullName>
        <ecNumber evidence="9">2.6.1.62</ecNumber>
    </recommendedName>
    <alternativeName>
        <fullName evidence="9">7,8-diamino-pelargonic acid aminotransferase</fullName>
        <shortName evidence="9">DAPA AT</shortName>
        <shortName evidence="9">DAPA aminotransferase</shortName>
    </alternativeName>
    <alternativeName>
        <fullName evidence="9">7,8-diaminononanoate synthase</fullName>
        <shortName evidence="9">DANS</shortName>
    </alternativeName>
    <alternativeName>
        <fullName evidence="9">Diaminopelargonic acid synthase</fullName>
    </alternativeName>
</protein>
<dbReference type="CDD" id="cd00610">
    <property type="entry name" value="OAT_like"/>
    <property type="match status" value="1"/>
</dbReference>
<keyword evidence="7 9" id="KW-0663">Pyridoxal phosphate</keyword>
<dbReference type="EC" id="2.6.1.62" evidence="9"/>
<feature type="binding site" evidence="9">
    <location>
        <position position="249"/>
    </location>
    <ligand>
        <name>pyridoxal 5'-phosphate</name>
        <dbReference type="ChEBI" id="CHEBI:597326"/>
    </ligand>
</feature>
<keyword evidence="4 9" id="KW-0808">Transferase</keyword>
<evidence type="ECO:0000256" key="9">
    <source>
        <dbReference type="HAMAP-Rule" id="MF_00834"/>
    </source>
</evidence>
<dbReference type="FunFam" id="3.40.640.10:FF:000041">
    <property type="entry name" value="Adenosylmethionine-8-amino-7-oxononanoate aminotransferase"/>
    <property type="match status" value="1"/>
</dbReference>
<dbReference type="Gene3D" id="3.90.1150.10">
    <property type="entry name" value="Aspartate Aminotransferase, domain 1"/>
    <property type="match status" value="1"/>
</dbReference>
<comment type="subunit">
    <text evidence="9">Homodimer.</text>
</comment>
<evidence type="ECO:0000256" key="3">
    <source>
        <dbReference type="ARBA" id="ARBA00022576"/>
    </source>
</evidence>
<dbReference type="EMBL" id="JXYA01000016">
    <property type="protein sequence ID" value="KJZ10116.1"/>
    <property type="molecule type" value="Genomic_DNA"/>
</dbReference>
<dbReference type="RefSeq" id="WP_046004388.1">
    <property type="nucleotide sequence ID" value="NZ_JXYA01000016.1"/>
</dbReference>
<dbReference type="Pfam" id="PF00202">
    <property type="entry name" value="Aminotran_3"/>
    <property type="match status" value="1"/>
</dbReference>
<dbReference type="Gene3D" id="3.40.640.10">
    <property type="entry name" value="Type I PLP-dependent aspartate aminotransferase-like (Major domain)"/>
    <property type="match status" value="1"/>
</dbReference>
<keyword evidence="5 9" id="KW-0949">S-adenosyl-L-methionine</keyword>
<dbReference type="PANTHER" id="PTHR42684">
    <property type="entry name" value="ADENOSYLMETHIONINE-8-AMINO-7-OXONONANOATE AMINOTRANSFERASE"/>
    <property type="match status" value="1"/>
</dbReference>
<dbReference type="InterPro" id="IPR015421">
    <property type="entry name" value="PyrdxlP-dep_Trfase_major"/>
</dbReference>
<dbReference type="SUPFAM" id="SSF53383">
    <property type="entry name" value="PLP-dependent transferases"/>
    <property type="match status" value="1"/>
</dbReference>
<evidence type="ECO:0000313" key="11">
    <source>
        <dbReference type="Proteomes" id="UP000033452"/>
    </source>
</evidence>
<dbReference type="InterPro" id="IPR015422">
    <property type="entry name" value="PyrdxlP-dep_Trfase_small"/>
</dbReference>
<dbReference type="GO" id="GO:0005737">
    <property type="term" value="C:cytoplasm"/>
    <property type="evidence" value="ECO:0007669"/>
    <property type="project" value="UniProtKB-SubCell"/>
</dbReference>
<sequence length="429" mass="47050">MSNNNTVDLAFDKAHIWHPYTSMLDPLPVYPASHTQGNRIHLETGEELIDGMASWWSAIHGYNHPDIVTAITEQAGKMSHVMFGGLTHAPAVELCKKLVAMTPAPLNKVFLADSGSVSVEVAIKMALQYWLSQGHTRKTKLMTAQKGYHGDTFAAMSVCDPVNSMHSMYQGFLPEHIFVPAPSGRFHEQACEEELAQLEASFAAHHQEVAAFIIEPIVQNAGGMNFYHPDYLKKLRALCDQYDVLLILDEIATGFGRTGKLFACEHADISPDILCLGKALTGGTMTLSATLTTDEIAIGISQGEAKVLMHGPTFMGNPLACAAANASLTLLQTNAWQQQVQRLANSLTLLERCRSLDAVQDVRVLGAIGVVEVNRTIDVAKIQRFFIEKGLWIRPFGRLIYLMPPYITPDDDIAQLADGIYDAIAQNAY</sequence>
<comment type="similarity">
    <text evidence="9">Belongs to the class-III pyridoxal-phosphate-dependent aminotransferase family. BioA subfamily.</text>
</comment>
<dbReference type="PATRIC" id="fig|43658.5.peg.1618"/>
<comment type="pathway">
    <text evidence="2 9">Cofactor biosynthesis; biotin biosynthesis; 7,8-diaminononanoate from 8-amino-7-oxononanoate (SAM route): step 1/1.</text>
</comment>
<feature type="modified residue" description="N6-(pyridoxal phosphate)lysine" evidence="9">
    <location>
        <position position="278"/>
    </location>
</feature>
<dbReference type="PROSITE" id="PS00600">
    <property type="entry name" value="AA_TRANSFER_CLASS_3"/>
    <property type="match status" value="1"/>
</dbReference>
<organism evidence="10 11">
    <name type="scientific">Pseudoalteromonas rubra</name>
    <dbReference type="NCBI Taxonomy" id="43658"/>
    <lineage>
        <taxon>Bacteria</taxon>
        <taxon>Pseudomonadati</taxon>
        <taxon>Pseudomonadota</taxon>
        <taxon>Gammaproteobacteria</taxon>
        <taxon>Alteromonadales</taxon>
        <taxon>Pseudoalteromonadaceae</taxon>
        <taxon>Pseudoalteromonas</taxon>
    </lineage>
</organism>
<evidence type="ECO:0000256" key="8">
    <source>
        <dbReference type="ARBA" id="ARBA00048449"/>
    </source>
</evidence>
<keyword evidence="6 9" id="KW-0093">Biotin biosynthesis</keyword>
<evidence type="ECO:0000256" key="7">
    <source>
        <dbReference type="ARBA" id="ARBA00022898"/>
    </source>
</evidence>
<dbReference type="GO" id="GO:0009102">
    <property type="term" value="P:biotin biosynthetic process"/>
    <property type="evidence" value="ECO:0007669"/>
    <property type="project" value="UniProtKB-UniRule"/>
</dbReference>
<dbReference type="InterPro" id="IPR005814">
    <property type="entry name" value="Aminotrans_3"/>
</dbReference>
<dbReference type="InterPro" id="IPR005815">
    <property type="entry name" value="BioA"/>
</dbReference>
<evidence type="ECO:0000256" key="6">
    <source>
        <dbReference type="ARBA" id="ARBA00022756"/>
    </source>
</evidence>
<dbReference type="NCBIfam" id="NF004624">
    <property type="entry name" value="PRK05964.1"/>
    <property type="match status" value="1"/>
</dbReference>
<dbReference type="GO" id="GO:0030170">
    <property type="term" value="F:pyridoxal phosphate binding"/>
    <property type="evidence" value="ECO:0007669"/>
    <property type="project" value="UniProtKB-UniRule"/>
</dbReference>
<feature type="binding site" evidence="9">
    <location>
        <position position="311"/>
    </location>
    <ligand>
        <name>substrate</name>
    </ligand>
</feature>
<evidence type="ECO:0000256" key="1">
    <source>
        <dbReference type="ARBA" id="ARBA00001933"/>
    </source>
</evidence>
<name>A0A0F4QQZ4_9GAMM</name>
<evidence type="ECO:0000256" key="4">
    <source>
        <dbReference type="ARBA" id="ARBA00022679"/>
    </source>
</evidence>
<feature type="binding site" evidence="9">
    <location>
        <position position="394"/>
    </location>
    <ligand>
        <name>substrate</name>
    </ligand>
</feature>
<dbReference type="HAMAP" id="MF_00834">
    <property type="entry name" value="BioA"/>
    <property type="match status" value="1"/>
</dbReference>
<comment type="catalytic activity">
    <reaction evidence="8 9">
        <text>(8S)-8-amino-7-oxononanoate + S-adenosyl-L-methionine = S-adenosyl-4-methylsulfanyl-2-oxobutanoate + (7R,8S)-7,8-diammoniononanoate</text>
        <dbReference type="Rhea" id="RHEA:16861"/>
        <dbReference type="ChEBI" id="CHEBI:16490"/>
        <dbReference type="ChEBI" id="CHEBI:59789"/>
        <dbReference type="ChEBI" id="CHEBI:149468"/>
        <dbReference type="ChEBI" id="CHEBI:149469"/>
        <dbReference type="EC" id="2.6.1.62"/>
    </reaction>
</comment>
<keyword evidence="3 9" id="KW-0032">Aminotransferase</keyword>
<gene>
    <name evidence="9" type="primary">bioA</name>
    <name evidence="10" type="ORF">TW77_07695</name>
</gene>
<evidence type="ECO:0000256" key="2">
    <source>
        <dbReference type="ARBA" id="ARBA00005063"/>
    </source>
</evidence>
<reference evidence="10 11" key="1">
    <citation type="journal article" date="2015" name="BMC Genomics">
        <title>Genome mining reveals unlocked bioactive potential of marine Gram-negative bacteria.</title>
        <authorList>
            <person name="Machado H."/>
            <person name="Sonnenschein E.C."/>
            <person name="Melchiorsen J."/>
            <person name="Gram L."/>
        </authorList>
    </citation>
    <scope>NUCLEOTIDE SEQUENCE [LARGE SCALE GENOMIC DNA]</scope>
    <source>
        <strain evidence="10 11">S2471</strain>
    </source>
</reference>
<evidence type="ECO:0000256" key="5">
    <source>
        <dbReference type="ARBA" id="ARBA00022691"/>
    </source>
</evidence>
<dbReference type="NCBIfam" id="TIGR00508">
    <property type="entry name" value="bioA"/>
    <property type="match status" value="1"/>
</dbReference>
<accession>A0A0F4QQZ4</accession>
<dbReference type="GO" id="GO:0004015">
    <property type="term" value="F:adenosylmethionine-8-amino-7-oxononanoate transaminase activity"/>
    <property type="evidence" value="ECO:0007669"/>
    <property type="project" value="UniProtKB-UniRule"/>
</dbReference>
<comment type="caution">
    <text evidence="10">The sequence shown here is derived from an EMBL/GenBank/DDBJ whole genome shotgun (WGS) entry which is preliminary data.</text>
</comment>
<feature type="binding site" evidence="9">
    <location>
        <position position="55"/>
    </location>
    <ligand>
        <name>substrate</name>
    </ligand>
</feature>
<comment type="cofactor">
    <cofactor evidence="1 9">
        <name>pyridoxal 5'-phosphate</name>
        <dbReference type="ChEBI" id="CHEBI:597326"/>
    </cofactor>
</comment>
<feature type="binding site" evidence="9">
    <location>
        <position position="148"/>
    </location>
    <ligand>
        <name>substrate</name>
    </ligand>
</feature>
<comment type="function">
    <text evidence="9">Catalyzes the transfer of the alpha-amino group from S-adenosyl-L-methionine (SAM) to 7-keto-8-aminopelargonic acid (KAPA) to form 7,8-diaminopelargonic acid (DAPA). It is the only aminotransferase known to utilize SAM as an amino donor.</text>
</comment>
<dbReference type="UniPathway" id="UPA00078">
    <property type="reaction ID" value="UER00160"/>
</dbReference>
<dbReference type="InterPro" id="IPR049704">
    <property type="entry name" value="Aminotrans_3_PPA_site"/>
</dbReference>
<feature type="binding site" evidence="9">
    <location>
        <begin position="312"/>
        <end position="313"/>
    </location>
    <ligand>
        <name>pyridoxal 5'-phosphate</name>
        <dbReference type="ChEBI" id="CHEBI:597326"/>
    </ligand>
</feature>
<dbReference type="OrthoDB" id="9801052at2"/>
<feature type="binding site" evidence="9">
    <location>
        <position position="278"/>
    </location>
    <ligand>
        <name>substrate</name>
    </ligand>
</feature>
<dbReference type="NCBIfam" id="NF005940">
    <property type="entry name" value="PRK07986.1"/>
    <property type="match status" value="1"/>
</dbReference>
<dbReference type="AlphaFoldDB" id="A0A0F4QQZ4"/>
<feature type="binding site" evidence="9">
    <location>
        <begin position="115"/>
        <end position="116"/>
    </location>
    <ligand>
        <name>pyridoxal 5'-phosphate</name>
        <dbReference type="ChEBI" id="CHEBI:597326"/>
    </ligand>
</feature>
<feature type="site" description="Participates in the substrate recognition with KAPA and in a stacking interaction with the adenine ring of SAM" evidence="9">
    <location>
        <position position="20"/>
    </location>
</feature>
<proteinExistence type="inferred from homology"/>
<dbReference type="InterPro" id="IPR015424">
    <property type="entry name" value="PyrdxlP-dep_Trfase"/>
</dbReference>
<comment type="subcellular location">
    <subcellularLocation>
        <location evidence="9">Cytoplasm</location>
    </subcellularLocation>
</comment>
<evidence type="ECO:0000313" key="10">
    <source>
        <dbReference type="EMBL" id="KJZ10116.1"/>
    </source>
</evidence>
<keyword evidence="11" id="KW-1185">Reference proteome</keyword>
<keyword evidence="9" id="KW-0963">Cytoplasm</keyword>